<dbReference type="NCBIfam" id="TIGR01707">
    <property type="entry name" value="gspI"/>
    <property type="match status" value="1"/>
</dbReference>
<dbReference type="Pfam" id="PF07963">
    <property type="entry name" value="N_methyl"/>
    <property type="match status" value="1"/>
</dbReference>
<evidence type="ECO:0000256" key="3">
    <source>
        <dbReference type="ARBA" id="ARBA00022475"/>
    </source>
</evidence>
<accession>A0ABU8EQF8</accession>
<comment type="subcellular location">
    <subcellularLocation>
        <location evidence="1 9">Cell inner membrane</location>
        <topology evidence="1 9">Single-pass membrane protein</topology>
    </subcellularLocation>
</comment>
<keyword evidence="3" id="KW-1003">Cell membrane</keyword>
<comment type="subunit">
    <text evidence="9">Type II secretion is composed of four main components: the outer membrane complex, the inner membrane complex, the cytoplasmic secretion ATPase and the periplasm-spanning pseudopilus.</text>
</comment>
<evidence type="ECO:0000256" key="2">
    <source>
        <dbReference type="ARBA" id="ARBA00008358"/>
    </source>
</evidence>
<comment type="PTM">
    <text evidence="9">Cleaved by prepilin peptidase.</text>
</comment>
<dbReference type="InterPro" id="IPR010052">
    <property type="entry name" value="T2SS_protein-GspI"/>
</dbReference>
<keyword evidence="7 9" id="KW-1133">Transmembrane helix</keyword>
<evidence type="ECO:0000256" key="9">
    <source>
        <dbReference type="RuleBase" id="RU368030"/>
    </source>
</evidence>
<evidence type="ECO:0000256" key="4">
    <source>
        <dbReference type="ARBA" id="ARBA00022481"/>
    </source>
</evidence>
<keyword evidence="4 9" id="KW-0488">Methylation</keyword>
<reference evidence="11 12" key="1">
    <citation type="submission" date="2023-12" db="EMBL/GenBank/DDBJ databases">
        <title>Friends and Foes: Symbiotic and Algicidal bacterial influence on Karenia brevis blooms.</title>
        <authorList>
            <person name="Fei C."/>
            <person name="Mohamed A.R."/>
            <person name="Booker A."/>
            <person name="Arshad M."/>
            <person name="Klass S."/>
            <person name="Ahn S."/>
            <person name="Gilbert P.M."/>
            <person name="Heil C.A."/>
            <person name="Martinez J.M."/>
            <person name="Amin S.A."/>
        </authorList>
    </citation>
    <scope>NUCLEOTIDE SEQUENCE [LARGE SCALE GENOMIC DNA]</scope>
    <source>
        <strain evidence="11 12">CE15</strain>
    </source>
</reference>
<dbReference type="Proteomes" id="UP001382455">
    <property type="component" value="Unassembled WGS sequence"/>
</dbReference>
<keyword evidence="8 9" id="KW-0472">Membrane</keyword>
<name>A0ABU8EQF8_9GAMM</name>
<gene>
    <name evidence="11" type="primary">gspI</name>
    <name evidence="11" type="ORF">WAE96_01280</name>
</gene>
<evidence type="ECO:0000313" key="12">
    <source>
        <dbReference type="Proteomes" id="UP001382455"/>
    </source>
</evidence>
<protein>
    <recommendedName>
        <fullName evidence="9">Type II secretion system protein I</fullName>
        <shortName evidence="9">T2SS minor pseudopilin I</shortName>
    </recommendedName>
</protein>
<dbReference type="RefSeq" id="WP_105171125.1">
    <property type="nucleotide sequence ID" value="NZ_JBAWKS010000001.1"/>
</dbReference>
<feature type="domain" description="Type II secretion system protein GspI C-terminal" evidence="10">
    <location>
        <begin position="41"/>
        <end position="118"/>
    </location>
</feature>
<dbReference type="InterPro" id="IPR012902">
    <property type="entry name" value="N_methyl_site"/>
</dbReference>
<dbReference type="NCBIfam" id="TIGR02532">
    <property type="entry name" value="IV_pilin_GFxxxE"/>
    <property type="match status" value="1"/>
</dbReference>
<comment type="similarity">
    <text evidence="2 9">Belongs to the GSP I family.</text>
</comment>
<feature type="transmembrane region" description="Helical" evidence="9">
    <location>
        <begin position="6"/>
        <end position="27"/>
    </location>
</feature>
<comment type="function">
    <text evidence="9">Component of the type II secretion system required for the energy-dependent secretion of extracellular factors such as proteases and toxins from the periplasm.</text>
</comment>
<comment type="caution">
    <text evidence="11">The sequence shown here is derived from an EMBL/GenBank/DDBJ whole genome shotgun (WGS) entry which is preliminary data.</text>
</comment>
<dbReference type="PANTHER" id="PTHR38779">
    <property type="entry name" value="TYPE II SECRETION SYSTEM PROTEIN I-RELATED"/>
    <property type="match status" value="1"/>
</dbReference>
<dbReference type="InterPro" id="IPR045584">
    <property type="entry name" value="Pilin-like"/>
</dbReference>
<evidence type="ECO:0000259" key="10">
    <source>
        <dbReference type="Pfam" id="PF02501"/>
    </source>
</evidence>
<evidence type="ECO:0000256" key="1">
    <source>
        <dbReference type="ARBA" id="ARBA00004377"/>
    </source>
</evidence>
<dbReference type="Pfam" id="PF02501">
    <property type="entry name" value="T2SSI"/>
    <property type="match status" value="1"/>
</dbReference>
<sequence>MLRVRGFTLLEVMIAMAICALAGIAAMKAVGDHINHLSNIEEQQLASWVAENQLAELTLTTSWPPADNKTGDEEQAGIKFYWRHKITKTESPDLLEARVLVYSDEARKHDVYELITYIAKSEGK</sequence>
<evidence type="ECO:0000256" key="5">
    <source>
        <dbReference type="ARBA" id="ARBA00022519"/>
    </source>
</evidence>
<dbReference type="EMBL" id="JBAWKS010000001">
    <property type="protein sequence ID" value="MEI4548337.1"/>
    <property type="molecule type" value="Genomic_DNA"/>
</dbReference>
<evidence type="ECO:0000256" key="8">
    <source>
        <dbReference type="ARBA" id="ARBA00023136"/>
    </source>
</evidence>
<keyword evidence="5 9" id="KW-0997">Cell inner membrane</keyword>
<dbReference type="InterPro" id="IPR003413">
    <property type="entry name" value="T2SS_GspI_C"/>
</dbReference>
<evidence type="ECO:0000256" key="7">
    <source>
        <dbReference type="ARBA" id="ARBA00022989"/>
    </source>
</evidence>
<dbReference type="Gene3D" id="3.30.1300.30">
    <property type="entry name" value="GSPII I/J protein-like"/>
    <property type="match status" value="1"/>
</dbReference>
<keyword evidence="12" id="KW-1185">Reference proteome</keyword>
<keyword evidence="6 9" id="KW-0812">Transmembrane</keyword>
<evidence type="ECO:0000256" key="6">
    <source>
        <dbReference type="ARBA" id="ARBA00022692"/>
    </source>
</evidence>
<dbReference type="SUPFAM" id="SSF54523">
    <property type="entry name" value="Pili subunits"/>
    <property type="match status" value="1"/>
</dbReference>
<organism evidence="11 12">
    <name type="scientific">Pseudoalteromonas spongiae</name>
    <dbReference type="NCBI Taxonomy" id="298657"/>
    <lineage>
        <taxon>Bacteria</taxon>
        <taxon>Pseudomonadati</taxon>
        <taxon>Pseudomonadota</taxon>
        <taxon>Gammaproteobacteria</taxon>
        <taxon>Alteromonadales</taxon>
        <taxon>Pseudoalteromonadaceae</taxon>
        <taxon>Pseudoalteromonas</taxon>
    </lineage>
</organism>
<proteinExistence type="inferred from homology"/>
<evidence type="ECO:0000313" key="11">
    <source>
        <dbReference type="EMBL" id="MEI4548337.1"/>
    </source>
</evidence>
<dbReference type="PANTHER" id="PTHR38779:SF2">
    <property type="entry name" value="TYPE II SECRETION SYSTEM PROTEIN I-RELATED"/>
    <property type="match status" value="1"/>
</dbReference>